<dbReference type="EMBL" id="LCZI01000014">
    <property type="protein sequence ID" value="KKZ68817.1"/>
    <property type="molecule type" value="Genomic_DNA"/>
</dbReference>
<feature type="domain" description="Nephrocystin 3-like N-terminal" evidence="8">
    <location>
        <begin position="356"/>
        <end position="518"/>
    </location>
</feature>
<dbReference type="Gene3D" id="3.40.50.300">
    <property type="entry name" value="P-loop containing nucleotide triphosphate hydrolases"/>
    <property type="match status" value="1"/>
</dbReference>
<name>A0A0G2IDP9_9EURO</name>
<protein>
    <recommendedName>
        <fullName evidence="2 4">GPI inositol-deacylase</fullName>
        <ecNumber evidence="4">3.1.-.-</ecNumber>
    </recommendedName>
</protein>
<evidence type="ECO:0000256" key="3">
    <source>
        <dbReference type="ARBA" id="ARBA00022737"/>
    </source>
</evidence>
<feature type="domain" description="GPI inositol-deacylase winged helix" evidence="7">
    <location>
        <begin position="620"/>
        <end position="710"/>
    </location>
</feature>
<comment type="function">
    <text evidence="1 4">Involved in inositol deacylation of GPI-anchored proteins which plays important roles in the quality control and ER-associated degradation of GPI-anchored proteins.</text>
</comment>
<keyword evidence="3" id="KW-0677">Repeat</keyword>
<dbReference type="Proteomes" id="UP000034164">
    <property type="component" value="Unassembled WGS sequence"/>
</dbReference>
<dbReference type="SUPFAM" id="SSF52540">
    <property type="entry name" value="P-loop containing nucleoside triphosphate hydrolases"/>
    <property type="match status" value="1"/>
</dbReference>
<reference evidence="10" key="1">
    <citation type="journal article" date="2015" name="PLoS Genet.">
        <title>The dynamic genome and transcriptome of the human fungal pathogen Blastomyces and close relative Emmonsia.</title>
        <authorList>
            <person name="Munoz J.F."/>
            <person name="Gauthier G.M."/>
            <person name="Desjardins C.A."/>
            <person name="Gallo J.E."/>
            <person name="Holder J."/>
            <person name="Sullivan T.D."/>
            <person name="Marty A.J."/>
            <person name="Carmen J.C."/>
            <person name="Chen Z."/>
            <person name="Ding L."/>
            <person name="Gujja S."/>
            <person name="Magrini V."/>
            <person name="Misas E."/>
            <person name="Mitreva M."/>
            <person name="Priest M."/>
            <person name="Saif S."/>
            <person name="Whiston E.A."/>
            <person name="Young S."/>
            <person name="Zeng Q."/>
            <person name="Goldman W.E."/>
            <person name="Mardis E.R."/>
            <person name="Taylor J.W."/>
            <person name="McEwen J.G."/>
            <person name="Clay O.K."/>
            <person name="Klein B.S."/>
            <person name="Cuomo C.A."/>
        </authorList>
    </citation>
    <scope>NUCLEOTIDE SEQUENCE [LARGE SCALE GENOMIC DNA]</scope>
    <source>
        <strain evidence="10">UAMH 3008</strain>
    </source>
</reference>
<dbReference type="InterPro" id="IPR029058">
    <property type="entry name" value="AB_hydrolase_fold"/>
</dbReference>
<evidence type="ECO:0000259" key="8">
    <source>
        <dbReference type="Pfam" id="PF24883"/>
    </source>
</evidence>
<evidence type="ECO:0000256" key="1">
    <source>
        <dbReference type="ARBA" id="ARBA00003496"/>
    </source>
</evidence>
<comment type="similarity">
    <text evidence="4">Belongs to the GPI inositol-deacylase family.</text>
</comment>
<dbReference type="GO" id="GO:0015031">
    <property type="term" value="P:protein transport"/>
    <property type="evidence" value="ECO:0007669"/>
    <property type="project" value="UniProtKB-KW"/>
</dbReference>
<accession>A0A0G2IDP9</accession>
<dbReference type="InterPro" id="IPR027417">
    <property type="entry name" value="P-loop_NTPase"/>
</dbReference>
<dbReference type="Pfam" id="PF22939">
    <property type="entry name" value="WHD_GPIID"/>
    <property type="match status" value="1"/>
</dbReference>
<dbReference type="OrthoDB" id="194358at2759"/>
<dbReference type="VEuPathDB" id="FungiDB:EMCG_00981"/>
<evidence type="ECO:0000256" key="5">
    <source>
        <dbReference type="SAM" id="MobiDB-lite"/>
    </source>
</evidence>
<keyword evidence="4" id="KW-0472">Membrane</keyword>
<keyword evidence="4" id="KW-0813">Transport</keyword>
<evidence type="ECO:0000256" key="4">
    <source>
        <dbReference type="RuleBase" id="RU365011"/>
    </source>
</evidence>
<proteinExistence type="inferred from homology"/>
<gene>
    <name evidence="9" type="ORF">EMCG_00981</name>
</gene>
<dbReference type="Pfam" id="PF07819">
    <property type="entry name" value="PGAP1"/>
    <property type="match status" value="1"/>
</dbReference>
<keyword evidence="4" id="KW-0378">Hydrolase</keyword>
<keyword evidence="4" id="KW-0653">Protein transport</keyword>
<dbReference type="PANTHER" id="PTHR10039">
    <property type="entry name" value="AMELOGENIN"/>
    <property type="match status" value="1"/>
</dbReference>
<evidence type="ECO:0000313" key="10">
    <source>
        <dbReference type="Proteomes" id="UP000034164"/>
    </source>
</evidence>
<dbReference type="InterPro" id="IPR056884">
    <property type="entry name" value="NPHP3-like_N"/>
</dbReference>
<comment type="subcellular location">
    <subcellularLocation>
        <location evidence="4">Endoplasmic reticulum membrane</location>
    </subcellularLocation>
</comment>
<comment type="caution">
    <text evidence="9">The sequence shown here is derived from an EMBL/GenBank/DDBJ whole genome shotgun (WGS) entry which is preliminary data.</text>
</comment>
<feature type="region of interest" description="Disordered" evidence="5">
    <location>
        <begin position="17"/>
        <end position="51"/>
    </location>
</feature>
<organism evidence="9 10">
    <name type="scientific">[Emmonsia] crescens</name>
    <dbReference type="NCBI Taxonomy" id="73230"/>
    <lineage>
        <taxon>Eukaryota</taxon>
        <taxon>Fungi</taxon>
        <taxon>Dikarya</taxon>
        <taxon>Ascomycota</taxon>
        <taxon>Pezizomycotina</taxon>
        <taxon>Eurotiomycetes</taxon>
        <taxon>Eurotiomycetidae</taxon>
        <taxon>Onygenales</taxon>
        <taxon>Ajellomycetaceae</taxon>
        <taxon>Emergomyces</taxon>
    </lineage>
</organism>
<keyword evidence="4" id="KW-0256">Endoplasmic reticulum</keyword>
<sequence>MKSLRLNLKSLKKPFINGSSTTSTSTTLAHEGAGKEHLEGPEDTDDNNDDDWKGPIGLNFLHGPENPRVDLIFVHGLGGGSRKTWSLTKEIEHFWPKSWLPKDPAFENVRIHSFGYSSDWSKGKDNAMNIYDYGLSLLTAIELCPGFGTEDTPIVLIGHSMGGLVIKKAYMLARLNPQYSAIAKRISTFYFIATPHSGSESAELLTKIFHVAYGSRSYVSDLERGSSTIQDINGQFRLYASDLDIWSFYETLPLTIGFFSKIIVRKDFAILGYQAEKQIPMTADHRSICKFDTVNDPSYRNIRDALALTVRGLTESGRRLKEKQKYEHMKALREYLGVSSAPKEDLTIFQDARLSGTCEWLPTTASYVQWRSISTHGPAIYWLSGNPGAGKSILAGCAIDLLKESGSDVSYFFFKFGDESKSKLSTCLRSIAFQMASRNEGVKDMLLAMHADGVEFDKGDERTIWRKIFLSGIFQENFSAQYWVIDALDECADFVSFFGPMLAKLDSSLPLRILITSRATTGLQKQFSSLGTECFFSEQISAADTLHDVRMYVEEKSMLLDVDPNYRISLVERILEKSNDSFLWTAIVLKELLNVHGQKDINEVLEEVPQEMEPLYFRILEMMSRANHGKKLGKAILAWSICAVRPLTVPELESALNLDLGDTFLHFRKSITDICGQLVDVDAFGRVQIVHATAREFLVKNGLQSEFAVDMEETHTRIAKTCLIYLTSPEMEPPPPRKRTPTSFTRQRRSEFALYAFHSFSDHLVHSSPAADDVLDLLEKFLSKNILSWIQAMAENQDLTPLLNVSRNLNMYLDNLSEARPLQESRRQAIHGWTKDLIRIFTRFGDAILSSPSALHHAILPFFPKRSTVYNTFTLSNELPIVGKPSTNQVLAGRLRKDSKEKPVPSWTNYRVDFVVEFIDVILRILSAIYQYIFPSRSQEYTRDQETTAKSGGLSVVGNSNDKWDDVLCYIEFKSSRGLVFSHGDSCFAIGFMSGRIVLYHATTYQQFRVLDNGRPPDLITFKSGTDLMASCSRSNNGYEIKLWDTRDAQILHNFGCSCRPVWLGFHQNDLVVVSRDNYISFWDLVHGSRKASQLLCVPEQADIVDEPSAGAASHDGKIVAIGYRGNRPITLWNLEENAYHDSCGAVSVNGGITGVRHLVFDPNPKTGWLLVCYDTSDRNSELKVLNPFTDHTLRQLHRLGHISSLAVSPDGCTLLMTGPGVWIFIYDFETLEMQTFLKTDIYEHFSVAWGHDSLHFFELCEHHCLVWEPAMLVPGHTEDGAAETTPMSAVTPPTPKKDVSVRSIAIDSTGHFAFCGTNEGTVLSYSLETGTKMEPFYKAGNSFVNVLGWWGDGEILIALHTTGSASGWLSSTKLKKTPRWEKDGWEAEKDSGFFIELTDDYFTTPPQLLISPQGKSLVATKNRSYLISIDGQIQANKNLGTVQWIQHPFSPLYVIGMEYLGRGRSAINIHTWSELTLLTCVHLDIDISPKVSDYGNFYCIWENNILVLFSQLGCGFLFDWSFLKVENSLDDVPVPPIAPVALAKVISFVIGIWQSKIIFCNMEGWVCSVKLENLNGPYQRHFFIPRDWINEEYNRFTITMKGDIVLDRKNDVAIIRGGLDYADRIEFSPTSSSSPPQQCEAEGGVKPTCTKIFDDF</sequence>
<dbReference type="InterPro" id="IPR054471">
    <property type="entry name" value="GPIID_WHD"/>
</dbReference>
<dbReference type="EC" id="3.1.-.-" evidence="4"/>
<evidence type="ECO:0000256" key="2">
    <source>
        <dbReference type="ARBA" id="ARBA00015856"/>
    </source>
</evidence>
<dbReference type="GO" id="GO:0005789">
    <property type="term" value="C:endoplasmic reticulum membrane"/>
    <property type="evidence" value="ECO:0007669"/>
    <property type="project" value="UniProtKB-SubCell"/>
</dbReference>
<dbReference type="SUPFAM" id="SSF82171">
    <property type="entry name" value="DPP6 N-terminal domain-like"/>
    <property type="match status" value="2"/>
</dbReference>
<dbReference type="InterPro" id="IPR015943">
    <property type="entry name" value="WD40/YVTN_repeat-like_dom_sf"/>
</dbReference>
<dbReference type="InterPro" id="IPR012908">
    <property type="entry name" value="PGAP1-ab_dom-like"/>
</dbReference>
<dbReference type="PANTHER" id="PTHR10039:SF16">
    <property type="entry name" value="GPI INOSITOL-DEACYLASE"/>
    <property type="match status" value="1"/>
</dbReference>
<dbReference type="Pfam" id="PF24883">
    <property type="entry name" value="NPHP3_N"/>
    <property type="match status" value="1"/>
</dbReference>
<evidence type="ECO:0000313" key="9">
    <source>
        <dbReference type="EMBL" id="KKZ68817.1"/>
    </source>
</evidence>
<dbReference type="Gene3D" id="2.130.10.10">
    <property type="entry name" value="YVTN repeat-like/Quinoprotein amine dehydrogenase"/>
    <property type="match status" value="3"/>
</dbReference>
<evidence type="ECO:0000259" key="6">
    <source>
        <dbReference type="Pfam" id="PF07819"/>
    </source>
</evidence>
<dbReference type="GO" id="GO:0016788">
    <property type="term" value="F:hydrolase activity, acting on ester bonds"/>
    <property type="evidence" value="ECO:0007669"/>
    <property type="project" value="InterPro"/>
</dbReference>
<dbReference type="SUPFAM" id="SSF53474">
    <property type="entry name" value="alpha/beta-Hydrolases"/>
    <property type="match status" value="1"/>
</dbReference>
<feature type="domain" description="GPI inositol-deacylase PGAP1-like alpha/beta" evidence="6">
    <location>
        <begin position="71"/>
        <end position="200"/>
    </location>
</feature>
<evidence type="ECO:0000259" key="7">
    <source>
        <dbReference type="Pfam" id="PF22939"/>
    </source>
</evidence>
<dbReference type="Gene3D" id="3.40.50.1820">
    <property type="entry name" value="alpha/beta hydrolase"/>
    <property type="match status" value="1"/>
</dbReference>